<dbReference type="AlphaFoldDB" id="A0A0F9KUW2"/>
<evidence type="ECO:0000259" key="1">
    <source>
        <dbReference type="Pfam" id="PF09343"/>
    </source>
</evidence>
<evidence type="ECO:0000313" key="2">
    <source>
        <dbReference type="EMBL" id="KKM86119.1"/>
    </source>
</evidence>
<dbReference type="Pfam" id="PF09343">
    <property type="entry name" value="DUF2460"/>
    <property type="match status" value="1"/>
</dbReference>
<name>A0A0F9KUW2_9ZZZZ</name>
<organism evidence="2">
    <name type="scientific">marine sediment metagenome</name>
    <dbReference type="NCBI Taxonomy" id="412755"/>
    <lineage>
        <taxon>unclassified sequences</taxon>
        <taxon>metagenomes</taxon>
        <taxon>ecological metagenomes</taxon>
    </lineage>
</organism>
<reference evidence="2" key="1">
    <citation type="journal article" date="2015" name="Nature">
        <title>Complex archaea that bridge the gap between prokaryotes and eukaryotes.</title>
        <authorList>
            <person name="Spang A."/>
            <person name="Saw J.H."/>
            <person name="Jorgensen S.L."/>
            <person name="Zaremba-Niedzwiedzka K."/>
            <person name="Martijn J."/>
            <person name="Lind A.E."/>
            <person name="van Eijk R."/>
            <person name="Schleper C."/>
            <person name="Guy L."/>
            <person name="Ettema T.J."/>
        </authorList>
    </citation>
    <scope>NUCLEOTIDE SEQUENCE</scope>
</reference>
<dbReference type="InterPro" id="IPR011740">
    <property type="entry name" value="DUF2460"/>
</dbReference>
<proteinExistence type="predicted"/>
<comment type="caution">
    <text evidence="2">The sequence shown here is derived from an EMBL/GenBank/DDBJ whole genome shotgun (WGS) entry which is preliminary data.</text>
</comment>
<dbReference type="EMBL" id="LAZR01007303">
    <property type="protein sequence ID" value="KKM86119.1"/>
    <property type="molecule type" value="Genomic_DNA"/>
</dbReference>
<sequence>MPSITIPTFLEKEFPREINFGFSGGPVFFTQVSATSGAFEQRNINWEFARHRYSATHELKDRVE</sequence>
<feature type="non-terminal residue" evidence="2">
    <location>
        <position position="64"/>
    </location>
</feature>
<feature type="domain" description="DUF2460" evidence="1">
    <location>
        <begin position="13"/>
        <end position="61"/>
    </location>
</feature>
<accession>A0A0F9KUW2</accession>
<gene>
    <name evidence="2" type="ORF">LCGC14_1282160</name>
</gene>
<protein>
    <recommendedName>
        <fullName evidence="1">DUF2460 domain-containing protein</fullName>
    </recommendedName>
</protein>